<dbReference type="InterPro" id="IPR038300">
    <property type="entry name" value="SASP_sf_alpha/beta"/>
</dbReference>
<protein>
    <submittedName>
        <fullName evidence="3">Small, acid-soluble spore protein, alpha/beta type</fullName>
    </submittedName>
</protein>
<dbReference type="GO" id="GO:0006265">
    <property type="term" value="P:DNA topological change"/>
    <property type="evidence" value="ECO:0007669"/>
    <property type="project" value="InterPro"/>
</dbReference>
<dbReference type="Proteomes" id="UP000183967">
    <property type="component" value="Unassembled WGS sequence"/>
</dbReference>
<gene>
    <name evidence="3" type="ORF">SAMN02745135_00144</name>
</gene>
<keyword evidence="4" id="KW-1185">Reference proteome</keyword>
<proteinExistence type="inferred from homology"/>
<dbReference type="RefSeq" id="WP_081943583.1">
    <property type="nucleotide sequence ID" value="NZ_FQXO01000005.1"/>
</dbReference>
<dbReference type="Pfam" id="PF00269">
    <property type="entry name" value="SASP"/>
    <property type="match status" value="1"/>
</dbReference>
<evidence type="ECO:0000256" key="2">
    <source>
        <dbReference type="ARBA" id="ARBA00023125"/>
    </source>
</evidence>
<dbReference type="GO" id="GO:0003690">
    <property type="term" value="F:double-stranded DNA binding"/>
    <property type="evidence" value="ECO:0007669"/>
    <property type="project" value="InterPro"/>
</dbReference>
<dbReference type="InterPro" id="IPR018126">
    <property type="entry name" value="SASP_alpha/beta-type_CS"/>
</dbReference>
<name>A0A1M5RB31_9FIRM</name>
<evidence type="ECO:0000313" key="4">
    <source>
        <dbReference type="Proteomes" id="UP000183967"/>
    </source>
</evidence>
<dbReference type="Gene3D" id="6.10.10.80">
    <property type="entry name" value="Small, acid-soluble spore protein, alpha/beta type-like"/>
    <property type="match status" value="1"/>
</dbReference>
<dbReference type="OrthoDB" id="1955826at2"/>
<organism evidence="3 4">
    <name type="scientific">Caloranaerobacter azorensis DSM 13643</name>
    <dbReference type="NCBI Taxonomy" id="1121264"/>
    <lineage>
        <taxon>Bacteria</taxon>
        <taxon>Bacillati</taxon>
        <taxon>Bacillota</taxon>
        <taxon>Tissierellia</taxon>
        <taxon>Tissierellales</taxon>
        <taxon>Thermohalobacteraceae</taxon>
        <taxon>Caloranaerobacter</taxon>
    </lineage>
</organism>
<keyword evidence="2" id="KW-0238">DNA-binding</keyword>
<accession>A0A1M5RB31</accession>
<dbReference type="InterPro" id="IPR001448">
    <property type="entry name" value="SASP_alpha/beta-type"/>
</dbReference>
<dbReference type="AlphaFoldDB" id="A0A1M5RB31"/>
<evidence type="ECO:0000313" key="3">
    <source>
        <dbReference type="EMBL" id="SHH23246.1"/>
    </source>
</evidence>
<evidence type="ECO:0000256" key="1">
    <source>
        <dbReference type="ARBA" id="ARBA00005442"/>
    </source>
</evidence>
<sequence>MKNNKISENARKAFENFKEEIAKEMGIDTNKAGKNTVKKIKENFEKRLSDLKK</sequence>
<dbReference type="PROSITE" id="PS00304">
    <property type="entry name" value="SASP_1"/>
    <property type="match status" value="1"/>
</dbReference>
<dbReference type="EMBL" id="FQXO01000005">
    <property type="protein sequence ID" value="SHH23246.1"/>
    <property type="molecule type" value="Genomic_DNA"/>
</dbReference>
<reference evidence="4" key="1">
    <citation type="submission" date="2016-11" db="EMBL/GenBank/DDBJ databases">
        <authorList>
            <person name="Varghese N."/>
            <person name="Submissions S."/>
        </authorList>
    </citation>
    <scope>NUCLEOTIDE SEQUENCE [LARGE SCALE GENOMIC DNA]</scope>
    <source>
        <strain evidence="4">DSM 13643</strain>
    </source>
</reference>
<comment type="similarity">
    <text evidence="1">Belongs to the alpha/beta-type SASP family.</text>
</comment>